<evidence type="ECO:0000313" key="3">
    <source>
        <dbReference type="Proteomes" id="UP000268093"/>
    </source>
</evidence>
<comment type="similarity">
    <text evidence="1">Belongs to the CFA/CMAS family.</text>
</comment>
<dbReference type="EMBL" id="RBNI01006495">
    <property type="protein sequence ID" value="RUP45986.1"/>
    <property type="molecule type" value="Genomic_DNA"/>
</dbReference>
<proteinExistence type="inferred from homology"/>
<dbReference type="Proteomes" id="UP000268093">
    <property type="component" value="Unassembled WGS sequence"/>
</dbReference>
<dbReference type="OrthoDB" id="506498at2759"/>
<evidence type="ECO:0000256" key="1">
    <source>
        <dbReference type="ARBA" id="ARBA00010815"/>
    </source>
</evidence>
<evidence type="ECO:0000313" key="2">
    <source>
        <dbReference type="EMBL" id="RUP45986.1"/>
    </source>
</evidence>
<accession>A0A433D563</accession>
<dbReference type="Gene3D" id="3.40.50.150">
    <property type="entry name" value="Vaccinia Virus protein VP39"/>
    <property type="match status" value="1"/>
</dbReference>
<gene>
    <name evidence="2" type="ORF">BC936DRAFT_147485</name>
</gene>
<dbReference type="CDD" id="cd02440">
    <property type="entry name" value="AdoMet_MTases"/>
    <property type="match status" value="1"/>
</dbReference>
<dbReference type="PANTHER" id="PTHR43832:SF1">
    <property type="entry name" value="S-ADENOSYL-L-METHIONINE-DEPENDENT METHYLTRANSFERASES SUPERFAMILY PROTEIN"/>
    <property type="match status" value="1"/>
</dbReference>
<evidence type="ECO:0008006" key="4">
    <source>
        <dbReference type="Google" id="ProtNLM"/>
    </source>
</evidence>
<dbReference type="Pfam" id="PF02353">
    <property type="entry name" value="CMAS"/>
    <property type="match status" value="1"/>
</dbReference>
<comment type="caution">
    <text evidence="2">The sequence shown here is derived from an EMBL/GenBank/DDBJ whole genome shotgun (WGS) entry which is preliminary data.</text>
</comment>
<name>A0A433D563_9FUNG</name>
<dbReference type="PANTHER" id="PTHR43832">
    <property type="match status" value="1"/>
</dbReference>
<protein>
    <recommendedName>
        <fullName evidence="4">S-adenosyl-L-methionine-dependent methyltransferase</fullName>
    </recommendedName>
</protein>
<reference evidence="2 3" key="1">
    <citation type="journal article" date="2018" name="New Phytol.">
        <title>Phylogenomics of Endogonaceae and evolution of mycorrhizas within Mucoromycota.</title>
        <authorList>
            <person name="Chang Y."/>
            <person name="Desiro A."/>
            <person name="Na H."/>
            <person name="Sandor L."/>
            <person name="Lipzen A."/>
            <person name="Clum A."/>
            <person name="Barry K."/>
            <person name="Grigoriev I.V."/>
            <person name="Martin F.M."/>
            <person name="Stajich J.E."/>
            <person name="Smith M.E."/>
            <person name="Bonito G."/>
            <person name="Spatafora J.W."/>
        </authorList>
    </citation>
    <scope>NUCLEOTIDE SEQUENCE [LARGE SCALE GENOMIC DNA]</scope>
    <source>
        <strain evidence="2 3">GMNB39</strain>
    </source>
</reference>
<sequence length="334" mass="38324">MAPSDETQPFHWTLLDRGSIPDFLLRPAIRYLCRERLASISADDLSKAQDRKSKYIEGLKERPIAIHTDKANEQHYEVRMRDEYARACNIGKDIGNDDGGMCSSFRLRIENRRRVSVEFHKLALGPRLKYSSALWSEGACPQPAVLARRFTCSLYLFLLLLRTVVSNNNEQTIPIMNSPFRRPPFPRNPGVKTLQEAEVSMLDLYLSRSKVQDGMAILDLGCGWGSGCLYYAEKFPNSQVTAISNSNSQREYIMSVARERGLKNLKVVTGDVNDFDFEKAQFDRIISIEMFEHMKNYEQLFKKISTWLKSKGLLFIHIFLHTKQPVGLKWTLCG</sequence>
<dbReference type="SUPFAM" id="SSF53335">
    <property type="entry name" value="S-adenosyl-L-methionine-dependent methyltransferases"/>
    <property type="match status" value="1"/>
</dbReference>
<keyword evidence="3" id="KW-1185">Reference proteome</keyword>
<dbReference type="InterPro" id="IPR029063">
    <property type="entry name" value="SAM-dependent_MTases_sf"/>
</dbReference>
<organism evidence="2 3">
    <name type="scientific">Jimgerdemannia flammicorona</name>
    <dbReference type="NCBI Taxonomy" id="994334"/>
    <lineage>
        <taxon>Eukaryota</taxon>
        <taxon>Fungi</taxon>
        <taxon>Fungi incertae sedis</taxon>
        <taxon>Mucoromycota</taxon>
        <taxon>Mucoromycotina</taxon>
        <taxon>Endogonomycetes</taxon>
        <taxon>Endogonales</taxon>
        <taxon>Endogonaceae</taxon>
        <taxon>Jimgerdemannia</taxon>
    </lineage>
</organism>
<dbReference type="AlphaFoldDB" id="A0A433D563"/>